<feature type="region of interest" description="Disordered" evidence="1">
    <location>
        <begin position="39"/>
        <end position="60"/>
    </location>
</feature>
<evidence type="ECO:0000256" key="1">
    <source>
        <dbReference type="SAM" id="MobiDB-lite"/>
    </source>
</evidence>
<proteinExistence type="predicted"/>
<organism evidence="3 4">
    <name type="scientific">Polyangium jinanense</name>
    <dbReference type="NCBI Taxonomy" id="2829994"/>
    <lineage>
        <taxon>Bacteria</taxon>
        <taxon>Pseudomonadati</taxon>
        <taxon>Myxococcota</taxon>
        <taxon>Polyangia</taxon>
        <taxon>Polyangiales</taxon>
        <taxon>Polyangiaceae</taxon>
        <taxon>Polyangium</taxon>
    </lineage>
</organism>
<protein>
    <submittedName>
        <fullName evidence="3">SUMF1/EgtB/PvdO family nonheme iron enzyme</fullName>
    </submittedName>
</protein>
<dbReference type="Gene3D" id="3.90.1580.10">
    <property type="entry name" value="paralog of FGE (formylglycine-generating enzyme)"/>
    <property type="match status" value="1"/>
</dbReference>
<reference evidence="3 4" key="1">
    <citation type="submission" date="2021-04" db="EMBL/GenBank/DDBJ databases">
        <title>Genome analysis of Polyangium sp.</title>
        <authorList>
            <person name="Li Y."/>
            <person name="Wang J."/>
        </authorList>
    </citation>
    <scope>NUCLEOTIDE SEQUENCE [LARGE SCALE GENOMIC DNA]</scope>
    <source>
        <strain evidence="3 4">SDU14</strain>
    </source>
</reference>
<dbReference type="AlphaFoldDB" id="A0A9X3WWC7"/>
<dbReference type="Proteomes" id="UP001151081">
    <property type="component" value="Unassembled WGS sequence"/>
</dbReference>
<dbReference type="PANTHER" id="PTHR23150:SF19">
    <property type="entry name" value="FORMYLGLYCINE-GENERATING ENZYME"/>
    <property type="match status" value="1"/>
</dbReference>
<evidence type="ECO:0000259" key="2">
    <source>
        <dbReference type="Pfam" id="PF03781"/>
    </source>
</evidence>
<dbReference type="EMBL" id="JAGTJJ010000001">
    <property type="protein sequence ID" value="MDC3979494.1"/>
    <property type="molecule type" value="Genomic_DNA"/>
</dbReference>
<name>A0A9X3WWC7_9BACT</name>
<evidence type="ECO:0000313" key="3">
    <source>
        <dbReference type="EMBL" id="MDC3979494.1"/>
    </source>
</evidence>
<keyword evidence="4" id="KW-1185">Reference proteome</keyword>
<dbReference type="SUPFAM" id="SSF56436">
    <property type="entry name" value="C-type lectin-like"/>
    <property type="match status" value="1"/>
</dbReference>
<accession>A0A9X3WWC7</accession>
<sequence length="276" mass="29999">MDRLRASWLWVGLGFAGLFGCGTPGVRPADPVVAEPTLPARTTKTTEPVQPASDDGGCPDGMVEVPGGKLRLRASRDEVTLARFCMDRTEVTMGRYAACVKAGKCSDQHLDEFSAEGTFYSLDDACNYGEPGKEDHPMNCVDWNQAATFCKTYGHRLPSEEEWVWAARGGPRGTTYSWGEAEPSTQLCWSGISKRDGTCPVGSFPADDSPEGIHDLAGNVCEWTASVFEYEPKERMLCGGAWSDNHWLGVRSASHEGEPPASRGSSRGFRCVHDLP</sequence>
<dbReference type="GO" id="GO:0120147">
    <property type="term" value="F:formylglycine-generating oxidase activity"/>
    <property type="evidence" value="ECO:0007669"/>
    <property type="project" value="TreeGrafter"/>
</dbReference>
<dbReference type="RefSeq" id="WP_272418090.1">
    <property type="nucleotide sequence ID" value="NZ_JAGTJJ010000001.1"/>
</dbReference>
<dbReference type="InterPro" id="IPR005532">
    <property type="entry name" value="SUMF_dom"/>
</dbReference>
<dbReference type="PANTHER" id="PTHR23150">
    <property type="entry name" value="SULFATASE MODIFYING FACTOR 1, 2"/>
    <property type="match status" value="1"/>
</dbReference>
<dbReference type="PROSITE" id="PS51257">
    <property type="entry name" value="PROKAR_LIPOPROTEIN"/>
    <property type="match status" value="1"/>
</dbReference>
<evidence type="ECO:0000313" key="4">
    <source>
        <dbReference type="Proteomes" id="UP001151081"/>
    </source>
</evidence>
<dbReference type="InterPro" id="IPR042095">
    <property type="entry name" value="SUMF_sf"/>
</dbReference>
<dbReference type="InterPro" id="IPR016187">
    <property type="entry name" value="CTDL_fold"/>
</dbReference>
<dbReference type="Pfam" id="PF03781">
    <property type="entry name" value="FGE-sulfatase"/>
    <property type="match status" value="1"/>
</dbReference>
<gene>
    <name evidence="3" type="ORF">KEG57_03215</name>
</gene>
<dbReference type="InterPro" id="IPR051043">
    <property type="entry name" value="Sulfatase_Mod_Factor_Kinase"/>
</dbReference>
<feature type="domain" description="Sulfatase-modifying factor enzyme-like" evidence="2">
    <location>
        <begin position="61"/>
        <end position="272"/>
    </location>
</feature>
<comment type="caution">
    <text evidence="3">The sequence shown here is derived from an EMBL/GenBank/DDBJ whole genome shotgun (WGS) entry which is preliminary data.</text>
</comment>
<feature type="region of interest" description="Disordered" evidence="1">
    <location>
        <begin position="253"/>
        <end position="276"/>
    </location>
</feature>